<organism evidence="2 3">
    <name type="scientific">Aspergillus leporis</name>
    <dbReference type="NCBI Taxonomy" id="41062"/>
    <lineage>
        <taxon>Eukaryota</taxon>
        <taxon>Fungi</taxon>
        <taxon>Dikarya</taxon>
        <taxon>Ascomycota</taxon>
        <taxon>Pezizomycotina</taxon>
        <taxon>Eurotiomycetes</taxon>
        <taxon>Eurotiomycetidae</taxon>
        <taxon>Eurotiales</taxon>
        <taxon>Aspergillaceae</taxon>
        <taxon>Aspergillus</taxon>
        <taxon>Aspergillus subgen. Circumdati</taxon>
    </lineage>
</organism>
<protein>
    <submittedName>
        <fullName evidence="2">GNAT family acetyltransferase</fullName>
    </submittedName>
</protein>
<dbReference type="PROSITE" id="PS51186">
    <property type="entry name" value="GNAT"/>
    <property type="match status" value="1"/>
</dbReference>
<dbReference type="OrthoDB" id="410198at2759"/>
<dbReference type="EMBL" id="ML732198">
    <property type="protein sequence ID" value="KAB8075216.1"/>
    <property type="molecule type" value="Genomic_DNA"/>
</dbReference>
<dbReference type="PANTHER" id="PTHR42791:SF2">
    <property type="entry name" value="N-ACETYLTRANSFERASE DOMAIN-CONTAINING PROTEIN"/>
    <property type="match status" value="1"/>
</dbReference>
<dbReference type="InterPro" id="IPR000182">
    <property type="entry name" value="GNAT_dom"/>
</dbReference>
<evidence type="ECO:0000313" key="3">
    <source>
        <dbReference type="Proteomes" id="UP000326565"/>
    </source>
</evidence>
<gene>
    <name evidence="2" type="ORF">BDV29DRAFT_155960</name>
</gene>
<feature type="domain" description="N-acetyltransferase" evidence="1">
    <location>
        <begin position="100"/>
        <end position="223"/>
    </location>
</feature>
<dbReference type="GO" id="GO:0016747">
    <property type="term" value="F:acyltransferase activity, transferring groups other than amino-acyl groups"/>
    <property type="evidence" value="ECO:0007669"/>
    <property type="project" value="InterPro"/>
</dbReference>
<proteinExistence type="predicted"/>
<evidence type="ECO:0000259" key="1">
    <source>
        <dbReference type="PROSITE" id="PS51186"/>
    </source>
</evidence>
<dbReference type="SUPFAM" id="SSF55729">
    <property type="entry name" value="Acyl-CoA N-acyltransferases (Nat)"/>
    <property type="match status" value="1"/>
</dbReference>
<dbReference type="InterPro" id="IPR016181">
    <property type="entry name" value="Acyl_CoA_acyltransferase"/>
</dbReference>
<name>A0A5N5X342_9EURO</name>
<dbReference type="InterPro" id="IPR052523">
    <property type="entry name" value="Trichothecene_AcTrans"/>
</dbReference>
<dbReference type="Proteomes" id="UP000326565">
    <property type="component" value="Unassembled WGS sequence"/>
</dbReference>
<keyword evidence="3" id="KW-1185">Reference proteome</keyword>
<dbReference type="Gene3D" id="3.40.630.30">
    <property type="match status" value="1"/>
</dbReference>
<evidence type="ECO:0000313" key="2">
    <source>
        <dbReference type="EMBL" id="KAB8075216.1"/>
    </source>
</evidence>
<dbReference type="CDD" id="cd04301">
    <property type="entry name" value="NAT_SF"/>
    <property type="match status" value="1"/>
</dbReference>
<keyword evidence="2" id="KW-0808">Transferase</keyword>
<dbReference type="AlphaFoldDB" id="A0A5N5X342"/>
<sequence length="233" mass="26275">MYPSIIQEERTDLQIRYATEADASALARVSAVAMGQLAFYLHAFSGASEDSVQRFETISFLRHMANPEVHVLCGVDIASGEIIAVSRWTVPSSLQYEQPPEAMELSEEALKMVANYMDYAPRPMNDAVFAGFRRMFAESRRKWCRTDDILLDLLCIVPGHQGRGLGTTMLKWGLEKADAEKKRVYLESTPDGMTLYKKYGFELVEEVLFDYGEFGIEGEETVSLMLREAVGME</sequence>
<dbReference type="Pfam" id="PF13508">
    <property type="entry name" value="Acetyltransf_7"/>
    <property type="match status" value="1"/>
</dbReference>
<dbReference type="PANTHER" id="PTHR42791">
    <property type="entry name" value="GNAT FAMILY ACETYLTRANSFERASE"/>
    <property type="match status" value="1"/>
</dbReference>
<accession>A0A5N5X342</accession>
<reference evidence="2 3" key="1">
    <citation type="submission" date="2019-04" db="EMBL/GenBank/DDBJ databases">
        <title>Friends and foes A comparative genomics study of 23 Aspergillus species from section Flavi.</title>
        <authorList>
            <consortium name="DOE Joint Genome Institute"/>
            <person name="Kjaerbolling I."/>
            <person name="Vesth T."/>
            <person name="Frisvad J.C."/>
            <person name="Nybo J.L."/>
            <person name="Theobald S."/>
            <person name="Kildgaard S."/>
            <person name="Isbrandt T."/>
            <person name="Kuo A."/>
            <person name="Sato A."/>
            <person name="Lyhne E.K."/>
            <person name="Kogle M.E."/>
            <person name="Wiebenga A."/>
            <person name="Kun R.S."/>
            <person name="Lubbers R.J."/>
            <person name="Makela M.R."/>
            <person name="Barry K."/>
            <person name="Chovatia M."/>
            <person name="Clum A."/>
            <person name="Daum C."/>
            <person name="Haridas S."/>
            <person name="He G."/>
            <person name="LaButti K."/>
            <person name="Lipzen A."/>
            <person name="Mondo S."/>
            <person name="Riley R."/>
            <person name="Salamov A."/>
            <person name="Simmons B.A."/>
            <person name="Magnuson J.K."/>
            <person name="Henrissat B."/>
            <person name="Mortensen U.H."/>
            <person name="Larsen T.O."/>
            <person name="Devries R.P."/>
            <person name="Grigoriev I.V."/>
            <person name="Machida M."/>
            <person name="Baker S.E."/>
            <person name="Andersen M.R."/>
        </authorList>
    </citation>
    <scope>NUCLEOTIDE SEQUENCE [LARGE SCALE GENOMIC DNA]</scope>
    <source>
        <strain evidence="2 3">CBS 151.66</strain>
    </source>
</reference>